<keyword evidence="7 10" id="KW-0472">Membrane</keyword>
<dbReference type="Gene3D" id="1.10.3730.20">
    <property type="match status" value="1"/>
</dbReference>
<evidence type="ECO:0000256" key="2">
    <source>
        <dbReference type="ARBA" id="ARBA00007822"/>
    </source>
</evidence>
<comment type="similarity">
    <text evidence="2">Belongs to the drug/metabolite transporter (DMT) superfamily. Small multidrug resistance (SMR) (TC 2.A.7.1) family. Mmr subfamily.</text>
</comment>
<proteinExistence type="inferred from homology"/>
<name>A0ABU7LGU1_9NOCA</name>
<dbReference type="PANTHER" id="PTHR30561">
    <property type="entry name" value="SMR FAMILY PROTON-DEPENDENT DRUG EFFLUX TRANSPORTER SUGE"/>
    <property type="match status" value="1"/>
</dbReference>
<evidence type="ECO:0000256" key="7">
    <source>
        <dbReference type="ARBA" id="ARBA00023136"/>
    </source>
</evidence>
<evidence type="ECO:0000256" key="6">
    <source>
        <dbReference type="ARBA" id="ARBA00022989"/>
    </source>
</evidence>
<evidence type="ECO:0000313" key="12">
    <source>
        <dbReference type="Proteomes" id="UP001336020"/>
    </source>
</evidence>
<evidence type="ECO:0000256" key="3">
    <source>
        <dbReference type="ARBA" id="ARBA00022448"/>
    </source>
</evidence>
<evidence type="ECO:0000256" key="8">
    <source>
        <dbReference type="ARBA" id="ARBA00023251"/>
    </source>
</evidence>
<keyword evidence="3" id="KW-0813">Transport</keyword>
<dbReference type="InterPro" id="IPR000390">
    <property type="entry name" value="Small_drug/metabolite_transptr"/>
</dbReference>
<keyword evidence="4" id="KW-1003">Cell membrane</keyword>
<dbReference type="RefSeq" id="WP_330135939.1">
    <property type="nucleotide sequence ID" value="NZ_JAUTXY010000014.1"/>
</dbReference>
<dbReference type="Pfam" id="PF00893">
    <property type="entry name" value="Multi_Drug_Res"/>
    <property type="match status" value="1"/>
</dbReference>
<dbReference type="EMBL" id="JAUTXY010000014">
    <property type="protein sequence ID" value="MEE2060761.1"/>
    <property type="molecule type" value="Genomic_DNA"/>
</dbReference>
<dbReference type="SUPFAM" id="SSF103481">
    <property type="entry name" value="Multidrug resistance efflux transporter EmrE"/>
    <property type="match status" value="1"/>
</dbReference>
<gene>
    <name evidence="11" type="ORF">Q7514_24890</name>
</gene>
<sequence>MKWLLLVGAIVCEVAATLSLRAATDNPWWYTLVVIGYVASFVFLARVLRRMPVGVAYGIWGAAGIVLTAVIAALVFAEPLTPMMGVGIACIIAGVVIVELGSHPPADEPCDRGELEASAR</sequence>
<evidence type="ECO:0000313" key="11">
    <source>
        <dbReference type="EMBL" id="MEE2060761.1"/>
    </source>
</evidence>
<accession>A0ABU7LGU1</accession>
<organism evidence="11 12">
    <name type="scientific">Rhodococcus artemisiae</name>
    <dbReference type="NCBI Taxonomy" id="714159"/>
    <lineage>
        <taxon>Bacteria</taxon>
        <taxon>Bacillati</taxon>
        <taxon>Actinomycetota</taxon>
        <taxon>Actinomycetes</taxon>
        <taxon>Mycobacteriales</taxon>
        <taxon>Nocardiaceae</taxon>
        <taxon>Rhodococcus</taxon>
    </lineage>
</organism>
<feature type="transmembrane region" description="Helical" evidence="10">
    <location>
        <begin position="55"/>
        <end position="77"/>
    </location>
</feature>
<reference evidence="11 12" key="1">
    <citation type="submission" date="2023-07" db="EMBL/GenBank/DDBJ databases">
        <authorList>
            <person name="Girao M."/>
            <person name="Carvalho M.F."/>
        </authorList>
    </citation>
    <scope>NUCLEOTIDE SEQUENCE [LARGE SCALE GENOMIC DNA]</scope>
    <source>
        <strain evidence="11 12">YIM65754</strain>
    </source>
</reference>
<evidence type="ECO:0000256" key="10">
    <source>
        <dbReference type="SAM" id="Phobius"/>
    </source>
</evidence>
<dbReference type="InterPro" id="IPR037185">
    <property type="entry name" value="EmrE-like"/>
</dbReference>
<dbReference type="PANTHER" id="PTHR30561:SF1">
    <property type="entry name" value="MULTIDRUG TRANSPORTER EMRE"/>
    <property type="match status" value="1"/>
</dbReference>
<evidence type="ECO:0000256" key="5">
    <source>
        <dbReference type="ARBA" id="ARBA00022692"/>
    </source>
</evidence>
<keyword evidence="8" id="KW-0046">Antibiotic resistance</keyword>
<dbReference type="Proteomes" id="UP001336020">
    <property type="component" value="Unassembled WGS sequence"/>
</dbReference>
<evidence type="ECO:0000256" key="9">
    <source>
        <dbReference type="RuleBase" id="RU003942"/>
    </source>
</evidence>
<keyword evidence="5 9" id="KW-0812">Transmembrane</keyword>
<evidence type="ECO:0000256" key="1">
    <source>
        <dbReference type="ARBA" id="ARBA00004651"/>
    </source>
</evidence>
<feature type="transmembrane region" description="Helical" evidence="10">
    <location>
        <begin position="27"/>
        <end position="48"/>
    </location>
</feature>
<protein>
    <submittedName>
        <fullName evidence="11">Multidrug efflux SMR transporter</fullName>
    </submittedName>
</protein>
<keyword evidence="6 10" id="KW-1133">Transmembrane helix</keyword>
<dbReference type="InterPro" id="IPR045324">
    <property type="entry name" value="Small_multidrug_res"/>
</dbReference>
<comment type="caution">
    <text evidence="11">The sequence shown here is derived from an EMBL/GenBank/DDBJ whole genome shotgun (WGS) entry which is preliminary data.</text>
</comment>
<evidence type="ECO:0000256" key="4">
    <source>
        <dbReference type="ARBA" id="ARBA00022475"/>
    </source>
</evidence>
<keyword evidence="12" id="KW-1185">Reference proteome</keyword>
<feature type="transmembrane region" description="Helical" evidence="10">
    <location>
        <begin position="83"/>
        <end position="102"/>
    </location>
</feature>
<comment type="subcellular location">
    <subcellularLocation>
        <location evidence="1 9">Cell membrane</location>
        <topology evidence="1 9">Multi-pass membrane protein</topology>
    </subcellularLocation>
</comment>